<keyword evidence="3" id="KW-1185">Reference proteome</keyword>
<feature type="compositionally biased region" description="Basic and acidic residues" evidence="1">
    <location>
        <begin position="1"/>
        <end position="17"/>
    </location>
</feature>
<gene>
    <name evidence="2" type="ORF">HNR21_004214</name>
</gene>
<dbReference type="EMBL" id="JACJII010000001">
    <property type="protein sequence ID" value="MBA9005332.1"/>
    <property type="molecule type" value="Genomic_DNA"/>
</dbReference>
<name>A0A7W3N0R0_9ACTN</name>
<evidence type="ECO:0000313" key="3">
    <source>
        <dbReference type="Proteomes" id="UP000539313"/>
    </source>
</evidence>
<dbReference type="Proteomes" id="UP000539313">
    <property type="component" value="Unassembled WGS sequence"/>
</dbReference>
<dbReference type="AlphaFoldDB" id="A0A7W3N0R0"/>
<reference evidence="2 3" key="1">
    <citation type="submission" date="2020-08" db="EMBL/GenBank/DDBJ databases">
        <title>Sequencing the genomes of 1000 actinobacteria strains.</title>
        <authorList>
            <person name="Klenk H.-P."/>
        </authorList>
    </citation>
    <scope>NUCLEOTIDE SEQUENCE [LARGE SCALE GENOMIC DNA]</scope>
    <source>
        <strain evidence="2 3">DSM 45823</strain>
    </source>
</reference>
<feature type="compositionally biased region" description="Pro residues" evidence="1">
    <location>
        <begin position="48"/>
        <end position="61"/>
    </location>
</feature>
<organism evidence="2 3">
    <name type="scientific">Thermomonospora cellulosilytica</name>
    <dbReference type="NCBI Taxonomy" id="1411118"/>
    <lineage>
        <taxon>Bacteria</taxon>
        <taxon>Bacillati</taxon>
        <taxon>Actinomycetota</taxon>
        <taxon>Actinomycetes</taxon>
        <taxon>Streptosporangiales</taxon>
        <taxon>Thermomonosporaceae</taxon>
        <taxon>Thermomonospora</taxon>
    </lineage>
</organism>
<protein>
    <submittedName>
        <fullName evidence="2">Uncharacterized protein</fullName>
    </submittedName>
</protein>
<feature type="compositionally biased region" description="Basic and acidic residues" evidence="1">
    <location>
        <begin position="25"/>
        <end position="44"/>
    </location>
</feature>
<evidence type="ECO:0000313" key="2">
    <source>
        <dbReference type="EMBL" id="MBA9005332.1"/>
    </source>
</evidence>
<proteinExistence type="predicted"/>
<feature type="region of interest" description="Disordered" evidence="1">
    <location>
        <begin position="1"/>
        <end position="67"/>
    </location>
</feature>
<accession>A0A7W3N0R0</accession>
<comment type="caution">
    <text evidence="2">The sequence shown here is derived from an EMBL/GenBank/DDBJ whole genome shotgun (WGS) entry which is preliminary data.</text>
</comment>
<evidence type="ECO:0000256" key="1">
    <source>
        <dbReference type="SAM" id="MobiDB-lite"/>
    </source>
</evidence>
<sequence>MESDMEHKDDPDLRSDDADPFGFAESRDPGLGERTYVEKDRIEQDDLPLPPPVTPPPPPPEGGTGGA</sequence>